<feature type="domain" description="HTH araC/xylS-type" evidence="4">
    <location>
        <begin position="224"/>
        <end position="322"/>
    </location>
</feature>
<keyword evidence="2" id="KW-0238">DNA-binding</keyword>
<dbReference type="PANTHER" id="PTHR47893">
    <property type="entry name" value="REGULATORY PROTEIN PCHR"/>
    <property type="match status" value="1"/>
</dbReference>
<keyword evidence="1" id="KW-0805">Transcription regulation</keyword>
<dbReference type="InterPro" id="IPR053142">
    <property type="entry name" value="PchR_regulatory_protein"/>
</dbReference>
<reference evidence="5 6" key="1">
    <citation type="submission" date="2017-08" db="EMBL/GenBank/DDBJ databases">
        <title>Infants hospitalized years apart are colonized by the same room-sourced microbial strains.</title>
        <authorList>
            <person name="Brooks B."/>
            <person name="Olm M.R."/>
            <person name="Firek B.A."/>
            <person name="Baker R."/>
            <person name="Thomas B.C."/>
            <person name="Morowitz M.J."/>
            <person name="Banfield J.F."/>
        </authorList>
    </citation>
    <scope>NUCLEOTIDE SEQUENCE [LARGE SCALE GENOMIC DNA]</scope>
    <source>
        <strain evidence="5">S2_009_000_R2_77</strain>
    </source>
</reference>
<dbReference type="Proteomes" id="UP000249198">
    <property type="component" value="Unassembled WGS sequence"/>
</dbReference>
<dbReference type="InterPro" id="IPR020449">
    <property type="entry name" value="Tscrpt_reg_AraC-type_HTH"/>
</dbReference>
<name>A0A2W5CVD2_9PSED</name>
<dbReference type="PANTHER" id="PTHR47893:SF1">
    <property type="entry name" value="REGULATORY PROTEIN PCHR"/>
    <property type="match status" value="1"/>
</dbReference>
<dbReference type="GO" id="GO:0043565">
    <property type="term" value="F:sequence-specific DNA binding"/>
    <property type="evidence" value="ECO:0007669"/>
    <property type="project" value="InterPro"/>
</dbReference>
<accession>A0A2W5CVD2</accession>
<dbReference type="GO" id="GO:0003700">
    <property type="term" value="F:DNA-binding transcription factor activity"/>
    <property type="evidence" value="ECO:0007669"/>
    <property type="project" value="InterPro"/>
</dbReference>
<evidence type="ECO:0000313" key="6">
    <source>
        <dbReference type="Proteomes" id="UP000249198"/>
    </source>
</evidence>
<proteinExistence type="predicted"/>
<evidence type="ECO:0000256" key="3">
    <source>
        <dbReference type="ARBA" id="ARBA00023163"/>
    </source>
</evidence>
<evidence type="ECO:0000256" key="2">
    <source>
        <dbReference type="ARBA" id="ARBA00023125"/>
    </source>
</evidence>
<evidence type="ECO:0000313" key="5">
    <source>
        <dbReference type="EMBL" id="PZP21177.1"/>
    </source>
</evidence>
<dbReference type="InterPro" id="IPR018060">
    <property type="entry name" value="HTH_AraC"/>
</dbReference>
<dbReference type="InterPro" id="IPR009057">
    <property type="entry name" value="Homeodomain-like_sf"/>
</dbReference>
<comment type="caution">
    <text evidence="5">The sequence shown here is derived from an EMBL/GenBank/DDBJ whole genome shotgun (WGS) entry which is preliminary data.</text>
</comment>
<dbReference type="SUPFAM" id="SSF46689">
    <property type="entry name" value="Homeodomain-like"/>
    <property type="match status" value="2"/>
</dbReference>
<organism evidence="5 6">
    <name type="scientific">Pseudomonas kuykendallii</name>
    <dbReference type="NCBI Taxonomy" id="1007099"/>
    <lineage>
        <taxon>Bacteria</taxon>
        <taxon>Pseudomonadati</taxon>
        <taxon>Pseudomonadota</taxon>
        <taxon>Gammaproteobacteria</taxon>
        <taxon>Pseudomonadales</taxon>
        <taxon>Pseudomonadaceae</taxon>
        <taxon>Pseudomonas</taxon>
    </lineage>
</organism>
<dbReference type="AlphaFoldDB" id="A0A2W5CVD2"/>
<dbReference type="Pfam" id="PF12833">
    <property type="entry name" value="HTH_18"/>
    <property type="match status" value="1"/>
</dbReference>
<dbReference type="PROSITE" id="PS01124">
    <property type="entry name" value="HTH_ARAC_FAMILY_2"/>
    <property type="match status" value="1"/>
</dbReference>
<dbReference type="PROSITE" id="PS00041">
    <property type="entry name" value="HTH_ARAC_FAMILY_1"/>
    <property type="match status" value="1"/>
</dbReference>
<dbReference type="RefSeq" id="WP_273234627.1">
    <property type="nucleotide sequence ID" value="NZ_QFOH01000033.1"/>
</dbReference>
<protein>
    <submittedName>
        <fullName evidence="5">AraC family transcriptional regulator</fullName>
    </submittedName>
</protein>
<dbReference type="InterPro" id="IPR018062">
    <property type="entry name" value="HTH_AraC-typ_CS"/>
</dbReference>
<gene>
    <name evidence="5" type="ORF">DI599_19955</name>
</gene>
<dbReference type="PRINTS" id="PR00032">
    <property type="entry name" value="HTHARAC"/>
</dbReference>
<dbReference type="EMBL" id="QFOH01000033">
    <property type="protein sequence ID" value="PZP21177.1"/>
    <property type="molecule type" value="Genomic_DNA"/>
</dbReference>
<dbReference type="Gene3D" id="1.10.10.60">
    <property type="entry name" value="Homeodomain-like"/>
    <property type="match status" value="1"/>
</dbReference>
<evidence type="ECO:0000256" key="1">
    <source>
        <dbReference type="ARBA" id="ARBA00023015"/>
    </source>
</evidence>
<dbReference type="SMART" id="SM00342">
    <property type="entry name" value="HTH_ARAC"/>
    <property type="match status" value="1"/>
</dbReference>
<keyword evidence="3" id="KW-0804">Transcription</keyword>
<dbReference type="GO" id="GO:0009893">
    <property type="term" value="P:positive regulation of metabolic process"/>
    <property type="evidence" value="ECO:0007669"/>
    <property type="project" value="UniProtKB-ARBA"/>
</dbReference>
<sequence>MCSPESFVGRSNLLNSETRLRFLRNESADEERLFQGQVRWHNLRTGLSLHCSDCHELQDFCTEVKVLPRLSFALFLEGHSDVRYGDKALRIGSRLGAPPEGLAIALAEPALFSREAKRGAHVRKLVVSLAPEWFESGGLDEHAGYAQIVGFKRQHLEVRHWQPSARLLALAEQMLCPPGYSPMLQNLYLESRALEIAGEALTTITHEATLPAGSLRPHEHRRLLRVVELLDSGAADGWSLERIAREAGVNTSTLQRQFRLHKGTTVFEYQRARKLLEAREALERQGANVAQAAWIAGYNSATNFATAFKRQFGLTPKQVRGRI</sequence>
<evidence type="ECO:0000259" key="4">
    <source>
        <dbReference type="PROSITE" id="PS01124"/>
    </source>
</evidence>